<dbReference type="OrthoDB" id="9800595at2"/>
<dbReference type="PANTHER" id="PTHR47363">
    <property type="entry name" value="GLUCOKINASE"/>
    <property type="match status" value="1"/>
</dbReference>
<dbReference type="Gene3D" id="3.30.420.40">
    <property type="match status" value="1"/>
</dbReference>
<evidence type="ECO:0000313" key="4">
    <source>
        <dbReference type="EMBL" id="EHQ03731.1"/>
    </source>
</evidence>
<protein>
    <submittedName>
        <fullName evidence="4">Glucokinase</fullName>
    </submittedName>
</protein>
<evidence type="ECO:0000256" key="3">
    <source>
        <dbReference type="RuleBase" id="RU004046"/>
    </source>
</evidence>
<reference evidence="5" key="1">
    <citation type="journal article" date="2012" name="Stand. Genomic Sci.">
        <title>Genome sequence of the Antarctic rhodopsins-containing flavobacterium Gillisia limnaea type strain (R-8282(T)).</title>
        <authorList>
            <person name="Riedel T."/>
            <person name="Held B."/>
            <person name="Nolan M."/>
            <person name="Lucas S."/>
            <person name="Lapidus A."/>
            <person name="Tice H."/>
            <person name="Del Rio T.G."/>
            <person name="Cheng J.F."/>
            <person name="Han C."/>
            <person name="Tapia R."/>
            <person name="Goodwin L.A."/>
            <person name="Pitluck S."/>
            <person name="Liolios K."/>
            <person name="Mavromatis K."/>
            <person name="Pagani I."/>
            <person name="Ivanova N."/>
            <person name="Mikhailova N."/>
            <person name="Pati A."/>
            <person name="Chen A."/>
            <person name="Palaniappan K."/>
            <person name="Land M."/>
            <person name="Rohde M."/>
            <person name="Tindall B.J."/>
            <person name="Detter J.C."/>
            <person name="Goker M."/>
            <person name="Bristow J."/>
            <person name="Eisen J.A."/>
            <person name="Markowitz V."/>
            <person name="Hugenholtz P."/>
            <person name="Kyrpides N.C."/>
            <person name="Klenk H.P."/>
            <person name="Woyke T."/>
        </authorList>
    </citation>
    <scope>NUCLEOTIDE SEQUENCE [LARGE SCALE GENOMIC DNA]</scope>
    <source>
        <strain evidence="5">DSM 15749 / LMG 21470 / R-8282</strain>
    </source>
</reference>
<dbReference type="EMBL" id="JH594606">
    <property type="protein sequence ID" value="EHQ03731.1"/>
    <property type="molecule type" value="Genomic_DNA"/>
</dbReference>
<keyword evidence="2 4" id="KW-0418">Kinase</keyword>
<dbReference type="Gene3D" id="3.40.367.20">
    <property type="match status" value="1"/>
</dbReference>
<name>H2BTD2_GILLR</name>
<dbReference type="InterPro" id="IPR043129">
    <property type="entry name" value="ATPase_NBD"/>
</dbReference>
<dbReference type="GO" id="GO:0005536">
    <property type="term" value="F:D-glucose binding"/>
    <property type="evidence" value="ECO:0007669"/>
    <property type="project" value="InterPro"/>
</dbReference>
<dbReference type="Proteomes" id="UP000003844">
    <property type="component" value="Unassembled WGS sequence"/>
</dbReference>
<dbReference type="GO" id="GO:0004340">
    <property type="term" value="F:glucokinase activity"/>
    <property type="evidence" value="ECO:0007669"/>
    <property type="project" value="InterPro"/>
</dbReference>
<dbReference type="PANTHER" id="PTHR47363:SF1">
    <property type="entry name" value="GLUCOKINASE"/>
    <property type="match status" value="1"/>
</dbReference>
<comment type="similarity">
    <text evidence="3">Belongs to the bacterial glucokinase family.</text>
</comment>
<dbReference type="Pfam" id="PF02685">
    <property type="entry name" value="Glucokinase"/>
    <property type="match status" value="1"/>
</dbReference>
<dbReference type="RefSeq" id="WP_006990037.1">
    <property type="nucleotide sequence ID" value="NZ_JH594606.1"/>
</dbReference>
<dbReference type="STRING" id="865937.Gilli_3122"/>
<dbReference type="SUPFAM" id="SSF53067">
    <property type="entry name" value="Actin-like ATPase domain"/>
    <property type="match status" value="1"/>
</dbReference>
<dbReference type="GO" id="GO:0005524">
    <property type="term" value="F:ATP binding"/>
    <property type="evidence" value="ECO:0007669"/>
    <property type="project" value="InterPro"/>
</dbReference>
<evidence type="ECO:0000313" key="5">
    <source>
        <dbReference type="Proteomes" id="UP000003844"/>
    </source>
</evidence>
<keyword evidence="1" id="KW-0808">Transferase</keyword>
<sequence length="356" mass="39511">MERSISFKYNLQGNYKFPLAFPKQKDLKELSGNVLAADVGGTKTNLSLYQVSDGMLQPLKQKSYVTKDHSSFQEIVKKFKNEDLPEIDSLCLGVAGPVNEGVVKGTNFPWIIDKKEIGKELSIKNVEIINDMEANAFGLGALDDSDFVEIRKGSEVAGNAVIISPGTGLGEAGLFWDARAYHPFATEGGHSEFSPRNEFDADLWRFLQGKYGLVSWERIISGSGIYDIYQFLIITRGIREPTWFKERILQEDPAALISASAIAGNYHVCKESIDLFVRYLAIESNQFALKTKATGGIFIGGGIVPKIIKTIDKEIFNENFIKSDRMEHLLELMPVKAILNEKTATYGAALYGAMML</sequence>
<evidence type="ECO:0000256" key="2">
    <source>
        <dbReference type="ARBA" id="ARBA00022777"/>
    </source>
</evidence>
<proteinExistence type="inferred from homology"/>
<keyword evidence="5" id="KW-1185">Reference proteome</keyword>
<evidence type="ECO:0000256" key="1">
    <source>
        <dbReference type="ARBA" id="ARBA00022679"/>
    </source>
</evidence>
<accession>H2BTD2</accession>
<dbReference type="HOGENOM" id="CLU_042582_0_0_10"/>
<dbReference type="CDD" id="cd24008">
    <property type="entry name" value="ASKHA_NBD_GLK"/>
    <property type="match status" value="1"/>
</dbReference>
<dbReference type="InterPro" id="IPR003836">
    <property type="entry name" value="Glucokinase"/>
</dbReference>
<dbReference type="AlphaFoldDB" id="H2BTD2"/>
<dbReference type="GO" id="GO:0006096">
    <property type="term" value="P:glycolytic process"/>
    <property type="evidence" value="ECO:0007669"/>
    <property type="project" value="InterPro"/>
</dbReference>
<gene>
    <name evidence="4" type="ORF">Gilli_3122</name>
</gene>
<dbReference type="eggNOG" id="COG0837">
    <property type="taxonomic scope" value="Bacteria"/>
</dbReference>
<dbReference type="NCBIfam" id="TIGR00749">
    <property type="entry name" value="glk"/>
    <property type="match status" value="1"/>
</dbReference>
<organism evidence="4 5">
    <name type="scientific">Gillisia limnaea (strain DSM 15749 / LMG 21470 / R-8282)</name>
    <dbReference type="NCBI Taxonomy" id="865937"/>
    <lineage>
        <taxon>Bacteria</taxon>
        <taxon>Pseudomonadati</taxon>
        <taxon>Bacteroidota</taxon>
        <taxon>Flavobacteriia</taxon>
        <taxon>Flavobacteriales</taxon>
        <taxon>Flavobacteriaceae</taxon>
        <taxon>Gillisia</taxon>
    </lineage>
</organism>